<dbReference type="GO" id="GO:0022627">
    <property type="term" value="C:cytosolic small ribosomal subunit"/>
    <property type="evidence" value="ECO:0007669"/>
    <property type="project" value="UniProtKB-UniRule"/>
</dbReference>
<accession>Q0W8C6</accession>
<name>Q0W8C6_METAR</name>
<dbReference type="InterPro" id="IPR020574">
    <property type="entry name" value="Ribosomal_uS9_CS"/>
</dbReference>
<evidence type="ECO:0000256" key="2">
    <source>
        <dbReference type="ARBA" id="ARBA00022980"/>
    </source>
</evidence>
<dbReference type="InterPro" id="IPR020568">
    <property type="entry name" value="Ribosomal_Su5_D2-typ_SF"/>
</dbReference>
<dbReference type="InterPro" id="IPR014721">
    <property type="entry name" value="Ribsml_uS5_D2-typ_fold_subgr"/>
</dbReference>
<dbReference type="Gene3D" id="3.30.230.10">
    <property type="match status" value="1"/>
</dbReference>
<dbReference type="AlphaFoldDB" id="Q0W8C6"/>
<dbReference type="GO" id="GO:0003735">
    <property type="term" value="F:structural constituent of ribosome"/>
    <property type="evidence" value="ECO:0007669"/>
    <property type="project" value="UniProtKB-UniRule"/>
</dbReference>
<dbReference type="eggNOG" id="arCOG04243">
    <property type="taxonomic scope" value="Archaea"/>
</dbReference>
<reference evidence="6 7" key="1">
    <citation type="journal article" date="2006" name="Science">
        <title>Genome of rice cluster I archaea -- the key methane producers in the rice rhizosphere.</title>
        <authorList>
            <person name="Erkel C."/>
            <person name="Kube M."/>
            <person name="Reinhardt R."/>
            <person name="Liesack W."/>
        </authorList>
    </citation>
    <scope>NUCLEOTIDE SEQUENCE [LARGE SCALE GENOMIC DNA]</scope>
    <source>
        <strain evidence="7">DSM 22066 / NBRC 105507 / MRE50</strain>
    </source>
</reference>
<keyword evidence="7" id="KW-1185">Reference proteome</keyword>
<dbReference type="HAMAP" id="MF_00532_A">
    <property type="entry name" value="Ribosomal_uS9_A"/>
    <property type="match status" value="1"/>
</dbReference>
<keyword evidence="3 4" id="KW-0687">Ribonucleoprotein</keyword>
<organism evidence="6 7">
    <name type="scientific">Methanocella arvoryzae (strain DSM 22066 / NBRC 105507 / MRE50)</name>
    <dbReference type="NCBI Taxonomy" id="351160"/>
    <lineage>
        <taxon>Archaea</taxon>
        <taxon>Methanobacteriati</taxon>
        <taxon>Methanobacteriota</taxon>
        <taxon>Stenosarchaea group</taxon>
        <taxon>Methanomicrobia</taxon>
        <taxon>Methanocellales</taxon>
        <taxon>Methanocellaceae</taxon>
        <taxon>Methanocella</taxon>
    </lineage>
</organism>
<dbReference type="PANTHER" id="PTHR21569">
    <property type="entry name" value="RIBOSOMAL PROTEIN S9"/>
    <property type="match status" value="1"/>
</dbReference>
<evidence type="ECO:0000256" key="4">
    <source>
        <dbReference type="HAMAP-Rule" id="MF_00532"/>
    </source>
</evidence>
<dbReference type="SUPFAM" id="SSF54211">
    <property type="entry name" value="Ribosomal protein S5 domain 2-like"/>
    <property type="match status" value="1"/>
</dbReference>
<dbReference type="Pfam" id="PF00380">
    <property type="entry name" value="Ribosomal_S9"/>
    <property type="match status" value="1"/>
</dbReference>
<dbReference type="InterPro" id="IPR019958">
    <property type="entry name" value="Ribosomal_uS9_archaeal"/>
</dbReference>
<dbReference type="PROSITE" id="PS00360">
    <property type="entry name" value="RIBOSOMAL_S9"/>
    <property type="match status" value="1"/>
</dbReference>
<evidence type="ECO:0000313" key="7">
    <source>
        <dbReference type="Proteomes" id="UP000000663"/>
    </source>
</evidence>
<dbReference type="PATRIC" id="fig|351160.9.peg.2880"/>
<dbReference type="OrthoDB" id="52677at2157"/>
<proteinExistence type="inferred from homology"/>
<dbReference type="GO" id="GO:0003723">
    <property type="term" value="F:RNA binding"/>
    <property type="evidence" value="ECO:0007669"/>
    <property type="project" value="TreeGrafter"/>
</dbReference>
<dbReference type="KEGG" id="rci:LRC405"/>
<dbReference type="EMBL" id="AM114193">
    <property type="protein sequence ID" value="CAJ35367.1"/>
    <property type="molecule type" value="Genomic_DNA"/>
</dbReference>
<evidence type="ECO:0000256" key="5">
    <source>
        <dbReference type="RuleBase" id="RU003815"/>
    </source>
</evidence>
<evidence type="ECO:0000256" key="3">
    <source>
        <dbReference type="ARBA" id="ARBA00023274"/>
    </source>
</evidence>
<dbReference type="GO" id="GO:0000462">
    <property type="term" value="P:maturation of SSU-rRNA from tricistronic rRNA transcript (SSU-rRNA, 5.8S rRNA, LSU-rRNA)"/>
    <property type="evidence" value="ECO:0007669"/>
    <property type="project" value="TreeGrafter"/>
</dbReference>
<keyword evidence="2 4" id="KW-0689">Ribosomal protein</keyword>
<dbReference type="PANTHER" id="PTHR21569:SF16">
    <property type="entry name" value="RIBOSOMAL PROTEIN S16"/>
    <property type="match status" value="1"/>
</dbReference>
<dbReference type="GO" id="GO:0006412">
    <property type="term" value="P:translation"/>
    <property type="evidence" value="ECO:0007669"/>
    <property type="project" value="UniProtKB-UniRule"/>
</dbReference>
<comment type="similarity">
    <text evidence="1 4 5">Belongs to the universal ribosomal protein uS9 family.</text>
</comment>
<dbReference type="GeneID" id="5144364"/>
<dbReference type="Proteomes" id="UP000000663">
    <property type="component" value="Chromosome"/>
</dbReference>
<evidence type="ECO:0000313" key="6">
    <source>
        <dbReference type="EMBL" id="CAJ35367.1"/>
    </source>
</evidence>
<protein>
    <recommendedName>
        <fullName evidence="4">Small ribosomal subunit protein uS9</fullName>
    </recommendedName>
</protein>
<dbReference type="NCBIfam" id="TIGR03627">
    <property type="entry name" value="uS9_arch"/>
    <property type="match status" value="1"/>
</dbReference>
<sequence length="136" mass="14858">MAEKKVLTTSGKRKTAIARATVRKGTGVIRINKVPLDALENELVRLKISEPLIIAGSEIAKSLDINVEIRGGGYMGQAEAARCAIARGLVNWTNDVALRDAFLAHDRNLLVNDVRQKLPKNYGGSGARAKFQKSYR</sequence>
<dbReference type="NCBIfam" id="NF001749">
    <property type="entry name" value="PRK00474.1"/>
    <property type="match status" value="1"/>
</dbReference>
<dbReference type="InterPro" id="IPR000754">
    <property type="entry name" value="Ribosomal_uS9"/>
</dbReference>
<gene>
    <name evidence="6" type="primary">rps9p</name>
    <name evidence="4" type="synonym">rps9</name>
    <name evidence="6" type="ORF">LRC405</name>
</gene>
<dbReference type="STRING" id="351160.LRC405"/>
<dbReference type="RefSeq" id="WP_012037125.1">
    <property type="nucleotide sequence ID" value="NC_009464.1"/>
</dbReference>
<evidence type="ECO:0000256" key="1">
    <source>
        <dbReference type="ARBA" id="ARBA00005251"/>
    </source>
</evidence>